<keyword evidence="2" id="KW-1185">Reference proteome</keyword>
<dbReference type="Proteomes" id="UP000321558">
    <property type="component" value="Unassembled WGS sequence"/>
</dbReference>
<evidence type="ECO:0000313" key="1">
    <source>
        <dbReference type="EMBL" id="GEN87873.1"/>
    </source>
</evidence>
<dbReference type="AlphaFoldDB" id="A0A511ZK91"/>
<organism evidence="1 2">
    <name type="scientific">Oceanobacillus sojae</name>
    <dbReference type="NCBI Taxonomy" id="582851"/>
    <lineage>
        <taxon>Bacteria</taxon>
        <taxon>Bacillati</taxon>
        <taxon>Bacillota</taxon>
        <taxon>Bacilli</taxon>
        <taxon>Bacillales</taxon>
        <taxon>Bacillaceae</taxon>
        <taxon>Oceanobacillus</taxon>
    </lineage>
</organism>
<gene>
    <name evidence="1" type="ORF">OSO01_26120</name>
</gene>
<accession>A0A511ZK91</accession>
<comment type="caution">
    <text evidence="1">The sequence shown here is derived from an EMBL/GenBank/DDBJ whole genome shotgun (WGS) entry which is preliminary data.</text>
</comment>
<reference evidence="1 2" key="1">
    <citation type="submission" date="2019-07" db="EMBL/GenBank/DDBJ databases">
        <title>Whole genome shotgun sequence of Oceanobacillus sojae NBRC 105379.</title>
        <authorList>
            <person name="Hosoyama A."/>
            <person name="Uohara A."/>
            <person name="Ohji S."/>
            <person name="Ichikawa N."/>
        </authorList>
    </citation>
    <scope>NUCLEOTIDE SEQUENCE [LARGE SCALE GENOMIC DNA]</scope>
    <source>
        <strain evidence="1 2">NBRC 105379</strain>
    </source>
</reference>
<proteinExistence type="predicted"/>
<dbReference type="EMBL" id="BJYM01000010">
    <property type="protein sequence ID" value="GEN87873.1"/>
    <property type="molecule type" value="Genomic_DNA"/>
</dbReference>
<evidence type="ECO:0000313" key="2">
    <source>
        <dbReference type="Proteomes" id="UP000321558"/>
    </source>
</evidence>
<protein>
    <submittedName>
        <fullName evidence="1">Uncharacterized protein</fullName>
    </submittedName>
</protein>
<name>A0A511ZK91_9BACI</name>
<sequence length="53" mass="6026">MPKTPTLHSDQNRGRQKKEMGIFLAHSIWVPQRIKANPVLKSFHKSTKNNTAG</sequence>